<dbReference type="Proteomes" id="UP000664835">
    <property type="component" value="Unassembled WGS sequence"/>
</dbReference>
<keyword evidence="5" id="KW-1185">Reference proteome</keyword>
<feature type="signal peptide" evidence="2">
    <location>
        <begin position="1"/>
        <end position="27"/>
    </location>
</feature>
<accession>A0ABS3Q6X9</accession>
<dbReference type="InterPro" id="IPR012336">
    <property type="entry name" value="Thioredoxin-like_fold"/>
</dbReference>
<evidence type="ECO:0000259" key="3">
    <source>
        <dbReference type="Pfam" id="PF13098"/>
    </source>
</evidence>
<comment type="caution">
    <text evidence="4">The sequence shown here is derived from an EMBL/GenBank/DDBJ whole genome shotgun (WGS) entry which is preliminary data.</text>
</comment>
<dbReference type="InterPro" id="IPR017937">
    <property type="entry name" value="Thioredoxin_CS"/>
</dbReference>
<gene>
    <name evidence="4" type="ORF">J3998_10955</name>
</gene>
<evidence type="ECO:0000256" key="1">
    <source>
        <dbReference type="ARBA" id="ARBA00023284"/>
    </source>
</evidence>
<sequence>MLLTFITRMTLLSVLLLQTACDNSVLAGNKHSLAELQNLQTLGAEAKTKQLPILLIFSAEWCEYCEVLKEHVLHPMSINGMYEGKVVFLRNVGIDEPEPIPDWHGNPIKKSKWAYQINADLTPTVVFFDGNGKEVADRIIGISEVGLFASLVHVRINQAYANMGLTKRIPATPELLEQQQAR</sequence>
<dbReference type="Gene3D" id="3.40.30.10">
    <property type="entry name" value="Glutaredoxin"/>
    <property type="match status" value="1"/>
</dbReference>
<name>A0ABS3Q6X9_9GAMM</name>
<organism evidence="4 5">
    <name type="scientific">Thiomicrorhabdus marina</name>
    <dbReference type="NCBI Taxonomy" id="2818442"/>
    <lineage>
        <taxon>Bacteria</taxon>
        <taxon>Pseudomonadati</taxon>
        <taxon>Pseudomonadota</taxon>
        <taxon>Gammaproteobacteria</taxon>
        <taxon>Thiotrichales</taxon>
        <taxon>Piscirickettsiaceae</taxon>
        <taxon>Thiomicrorhabdus</taxon>
    </lineage>
</organism>
<evidence type="ECO:0000313" key="4">
    <source>
        <dbReference type="EMBL" id="MBO1928095.1"/>
    </source>
</evidence>
<keyword evidence="2" id="KW-0732">Signal</keyword>
<protein>
    <submittedName>
        <fullName evidence="4">Thioredoxin family protein</fullName>
    </submittedName>
</protein>
<evidence type="ECO:0000256" key="2">
    <source>
        <dbReference type="SAM" id="SignalP"/>
    </source>
</evidence>
<dbReference type="InterPro" id="IPR036249">
    <property type="entry name" value="Thioredoxin-like_sf"/>
</dbReference>
<dbReference type="Pfam" id="PF13098">
    <property type="entry name" value="Thioredoxin_2"/>
    <property type="match status" value="1"/>
</dbReference>
<dbReference type="RefSeq" id="WP_208150710.1">
    <property type="nucleotide sequence ID" value="NZ_JAGETV010000025.1"/>
</dbReference>
<evidence type="ECO:0000313" key="5">
    <source>
        <dbReference type="Proteomes" id="UP000664835"/>
    </source>
</evidence>
<feature type="domain" description="Thioredoxin-like fold" evidence="3">
    <location>
        <begin position="46"/>
        <end position="142"/>
    </location>
</feature>
<feature type="chain" id="PRO_5046777959" evidence="2">
    <location>
        <begin position="28"/>
        <end position="182"/>
    </location>
</feature>
<dbReference type="PROSITE" id="PS00194">
    <property type="entry name" value="THIOREDOXIN_1"/>
    <property type="match status" value="1"/>
</dbReference>
<proteinExistence type="predicted"/>
<dbReference type="EMBL" id="JAGETV010000025">
    <property type="protein sequence ID" value="MBO1928095.1"/>
    <property type="molecule type" value="Genomic_DNA"/>
</dbReference>
<keyword evidence="1" id="KW-0676">Redox-active center</keyword>
<reference evidence="4 5" key="1">
    <citation type="submission" date="2021-03" db="EMBL/GenBank/DDBJ databases">
        <title>Thiomicrorhabdus sp.nov.,novel sulfur-oxidizing bacteria isolated from coastal sediment.</title>
        <authorList>
            <person name="Liu X."/>
        </authorList>
    </citation>
    <scope>NUCLEOTIDE SEQUENCE [LARGE SCALE GENOMIC DNA]</scope>
    <source>
        <strain evidence="4 5">6S2-11</strain>
    </source>
</reference>
<dbReference type="SUPFAM" id="SSF52833">
    <property type="entry name" value="Thioredoxin-like"/>
    <property type="match status" value="1"/>
</dbReference>